<dbReference type="AlphaFoldDB" id="X1JZC5"/>
<comment type="caution">
    <text evidence="1">The sequence shown here is derived from an EMBL/GenBank/DDBJ whole genome shotgun (WGS) entry which is preliminary data.</text>
</comment>
<proteinExistence type="predicted"/>
<gene>
    <name evidence="1" type="ORF">S03H2_61853</name>
</gene>
<dbReference type="EMBL" id="BARU01039960">
    <property type="protein sequence ID" value="GAH86775.1"/>
    <property type="molecule type" value="Genomic_DNA"/>
</dbReference>
<feature type="non-terminal residue" evidence="1">
    <location>
        <position position="146"/>
    </location>
</feature>
<name>X1JZC5_9ZZZZ</name>
<reference evidence="1" key="1">
    <citation type="journal article" date="2014" name="Front. Microbiol.">
        <title>High frequency of phylogenetically diverse reductive dehalogenase-homologous genes in deep subseafloor sedimentary metagenomes.</title>
        <authorList>
            <person name="Kawai M."/>
            <person name="Futagami T."/>
            <person name="Toyoda A."/>
            <person name="Takaki Y."/>
            <person name="Nishi S."/>
            <person name="Hori S."/>
            <person name="Arai W."/>
            <person name="Tsubouchi T."/>
            <person name="Morono Y."/>
            <person name="Uchiyama I."/>
            <person name="Ito T."/>
            <person name="Fujiyama A."/>
            <person name="Inagaki F."/>
            <person name="Takami H."/>
        </authorList>
    </citation>
    <scope>NUCLEOTIDE SEQUENCE</scope>
    <source>
        <strain evidence="1">Expedition CK06-06</strain>
    </source>
</reference>
<organism evidence="1">
    <name type="scientific">marine sediment metagenome</name>
    <dbReference type="NCBI Taxonomy" id="412755"/>
    <lineage>
        <taxon>unclassified sequences</taxon>
        <taxon>metagenomes</taxon>
        <taxon>ecological metagenomes</taxon>
    </lineage>
</organism>
<accession>X1JZC5</accession>
<protein>
    <submittedName>
        <fullName evidence="1">Uncharacterized protein</fullName>
    </submittedName>
</protein>
<sequence length="146" mass="16103">MVVTAEQFRRLNIMAGTARALEQKELKPDDIAIFNRDFDLLVADLSKLVDPELGADLAAEKEFYLAACQVAKGYFNDKPFGGLKSATGQYGMRFIIPQDFRHTSGGTTGEQIYSWFQTKTTDSTAVSTFDLFGSSTEPILAETVSE</sequence>
<evidence type="ECO:0000313" key="1">
    <source>
        <dbReference type="EMBL" id="GAH86775.1"/>
    </source>
</evidence>